<evidence type="ECO:0000313" key="9">
    <source>
        <dbReference type="EMBL" id="SDW02477.1"/>
    </source>
</evidence>
<dbReference type="RefSeq" id="WP_091610183.1">
    <property type="nucleotide sequence ID" value="NZ_FNNC01000001.1"/>
</dbReference>
<dbReference type="STRING" id="1122204.SAMN05421781_0162"/>
<dbReference type="InterPro" id="IPR011701">
    <property type="entry name" value="MFS"/>
</dbReference>
<feature type="transmembrane region" description="Helical" evidence="7">
    <location>
        <begin position="78"/>
        <end position="97"/>
    </location>
</feature>
<dbReference type="Gene3D" id="1.20.1250.20">
    <property type="entry name" value="MFS general substrate transporter like domains"/>
    <property type="match status" value="1"/>
</dbReference>
<dbReference type="Gene3D" id="1.20.1720.10">
    <property type="entry name" value="Multidrug resistance protein D"/>
    <property type="match status" value="1"/>
</dbReference>
<evidence type="ECO:0000313" key="10">
    <source>
        <dbReference type="Proteomes" id="UP000199488"/>
    </source>
</evidence>
<feature type="transmembrane region" description="Helical" evidence="7">
    <location>
        <begin position="305"/>
        <end position="327"/>
    </location>
</feature>
<feature type="transmembrane region" description="Helical" evidence="7">
    <location>
        <begin position="103"/>
        <end position="123"/>
    </location>
</feature>
<dbReference type="PRINTS" id="PR01035">
    <property type="entry name" value="TCRTETA"/>
</dbReference>
<dbReference type="Pfam" id="PF07690">
    <property type="entry name" value="MFS_1"/>
    <property type="match status" value="1"/>
</dbReference>
<feature type="transmembrane region" description="Helical" evidence="7">
    <location>
        <begin position="165"/>
        <end position="185"/>
    </location>
</feature>
<dbReference type="PANTHER" id="PTHR43414:SF6">
    <property type="entry name" value="MULTIDRUG RESISTANCE PROTEIN MDTG"/>
    <property type="match status" value="1"/>
</dbReference>
<accession>A0A1H2Q5L9</accession>
<keyword evidence="4 7" id="KW-0812">Transmembrane</keyword>
<keyword evidence="10" id="KW-1185">Reference proteome</keyword>
<dbReference type="InterPro" id="IPR001958">
    <property type="entry name" value="Tet-R_TetA/multi-R_MdtG-like"/>
</dbReference>
<feature type="transmembrane region" description="Helical" evidence="7">
    <location>
        <begin position="367"/>
        <end position="386"/>
    </location>
</feature>
<gene>
    <name evidence="9" type="ORF">SAMN05421781_0162</name>
</gene>
<sequence>MVRWRKNLYILMAAQFFVMAAMTMIVPFLPLYLQELGVTDPGQISIWSGVIFGVNFLTAFLFAPLWGKIADRQGRKLMVLRSGFGMAIVMVLMGFATGPWSLFFLRMLNGTISGFIPASIALVSTNTPKEYAGRALGMLQSGTVAGTICGPLIGGLLADAFGFRAIFNITGLGIAVAAVAVLFLVKEDFEKPEQAEKTKTSDDFKRIAGVQPMIPLYTVIFLVQFALIGVNPLISVFVGELSGREENAFYAGLAVASLGVANMLASPKLGKLSDTKGAQYVLFGSLIGAVLLSIPQAFVTNLWQLIAARFFVGLCLGGLLPAANTLIRQLSPQGMESRAYGFSNSFLFLGNMLGPAAGGLISAALGMRGLFLISAAILGAAVFVMYTKVIPKLAQRTES</sequence>
<keyword evidence="5 7" id="KW-1133">Transmembrane helix</keyword>
<dbReference type="GO" id="GO:0005886">
    <property type="term" value="C:plasma membrane"/>
    <property type="evidence" value="ECO:0007669"/>
    <property type="project" value="UniProtKB-SubCell"/>
</dbReference>
<feature type="transmembrane region" description="Helical" evidence="7">
    <location>
        <begin position="44"/>
        <end position="66"/>
    </location>
</feature>
<feature type="transmembrane region" description="Helical" evidence="7">
    <location>
        <begin position="206"/>
        <end position="228"/>
    </location>
</feature>
<feature type="transmembrane region" description="Helical" evidence="7">
    <location>
        <begin position="277"/>
        <end position="299"/>
    </location>
</feature>
<evidence type="ECO:0000256" key="3">
    <source>
        <dbReference type="ARBA" id="ARBA00022475"/>
    </source>
</evidence>
<evidence type="ECO:0000259" key="8">
    <source>
        <dbReference type="PROSITE" id="PS50850"/>
    </source>
</evidence>
<evidence type="ECO:0000256" key="5">
    <source>
        <dbReference type="ARBA" id="ARBA00022989"/>
    </source>
</evidence>
<feature type="transmembrane region" description="Helical" evidence="7">
    <location>
        <begin position="135"/>
        <end position="153"/>
    </location>
</feature>
<dbReference type="SUPFAM" id="SSF103473">
    <property type="entry name" value="MFS general substrate transporter"/>
    <property type="match status" value="1"/>
</dbReference>
<dbReference type="OrthoDB" id="65739at2"/>
<dbReference type="PANTHER" id="PTHR43414">
    <property type="entry name" value="MULTIDRUG RESISTANCE PROTEIN MDTG"/>
    <property type="match status" value="1"/>
</dbReference>
<evidence type="ECO:0000256" key="4">
    <source>
        <dbReference type="ARBA" id="ARBA00022692"/>
    </source>
</evidence>
<feature type="domain" description="Major facilitator superfamily (MFS) profile" evidence="8">
    <location>
        <begin position="7"/>
        <end position="393"/>
    </location>
</feature>
<dbReference type="EMBL" id="FNNC01000001">
    <property type="protein sequence ID" value="SDW02477.1"/>
    <property type="molecule type" value="Genomic_DNA"/>
</dbReference>
<comment type="subcellular location">
    <subcellularLocation>
        <location evidence="1">Cell membrane</location>
        <topology evidence="1">Multi-pass membrane protein</topology>
    </subcellularLocation>
</comment>
<keyword evidence="3" id="KW-1003">Cell membrane</keyword>
<reference evidence="9 10" key="1">
    <citation type="submission" date="2016-10" db="EMBL/GenBank/DDBJ databases">
        <authorList>
            <person name="de Groot N.N."/>
        </authorList>
    </citation>
    <scope>NUCLEOTIDE SEQUENCE [LARGE SCALE GENOMIC DNA]</scope>
    <source>
        <strain evidence="9 10">DSM 23126</strain>
    </source>
</reference>
<dbReference type="Proteomes" id="UP000199488">
    <property type="component" value="Unassembled WGS sequence"/>
</dbReference>
<evidence type="ECO:0000256" key="7">
    <source>
        <dbReference type="SAM" id="Phobius"/>
    </source>
</evidence>
<dbReference type="InterPro" id="IPR036259">
    <property type="entry name" value="MFS_trans_sf"/>
</dbReference>
<keyword evidence="2" id="KW-0813">Transport</keyword>
<feature type="transmembrane region" description="Helical" evidence="7">
    <location>
        <begin position="339"/>
        <end position="361"/>
    </location>
</feature>
<evidence type="ECO:0000256" key="6">
    <source>
        <dbReference type="ARBA" id="ARBA00023136"/>
    </source>
</evidence>
<name>A0A1H2Q5L9_9BACI</name>
<protein>
    <submittedName>
        <fullName evidence="9">MFS transporter, DHA1 family, multidrug resistance protein</fullName>
    </submittedName>
</protein>
<proteinExistence type="predicted"/>
<evidence type="ECO:0000256" key="1">
    <source>
        <dbReference type="ARBA" id="ARBA00004651"/>
    </source>
</evidence>
<keyword evidence="6 7" id="KW-0472">Membrane</keyword>
<dbReference type="AlphaFoldDB" id="A0A1H2Q5L9"/>
<feature type="transmembrane region" description="Helical" evidence="7">
    <location>
        <begin position="248"/>
        <end position="265"/>
    </location>
</feature>
<dbReference type="PROSITE" id="PS50850">
    <property type="entry name" value="MFS"/>
    <property type="match status" value="1"/>
</dbReference>
<organism evidence="9 10">
    <name type="scientific">Marinococcus luteus</name>
    <dbReference type="NCBI Taxonomy" id="1122204"/>
    <lineage>
        <taxon>Bacteria</taxon>
        <taxon>Bacillati</taxon>
        <taxon>Bacillota</taxon>
        <taxon>Bacilli</taxon>
        <taxon>Bacillales</taxon>
        <taxon>Bacillaceae</taxon>
        <taxon>Marinococcus</taxon>
    </lineage>
</organism>
<dbReference type="GO" id="GO:0022857">
    <property type="term" value="F:transmembrane transporter activity"/>
    <property type="evidence" value="ECO:0007669"/>
    <property type="project" value="InterPro"/>
</dbReference>
<feature type="transmembrane region" description="Helical" evidence="7">
    <location>
        <begin position="7"/>
        <end position="32"/>
    </location>
</feature>
<evidence type="ECO:0000256" key="2">
    <source>
        <dbReference type="ARBA" id="ARBA00022448"/>
    </source>
</evidence>
<dbReference type="InterPro" id="IPR020846">
    <property type="entry name" value="MFS_dom"/>
</dbReference>